<evidence type="ECO:0000256" key="2">
    <source>
        <dbReference type="ARBA" id="ARBA00022833"/>
    </source>
</evidence>
<evidence type="ECO:0000259" key="5">
    <source>
        <dbReference type="Pfam" id="PF02748"/>
    </source>
</evidence>
<dbReference type="Pfam" id="PF02748">
    <property type="entry name" value="PyrI_C"/>
    <property type="match status" value="1"/>
</dbReference>
<dbReference type="GO" id="GO:0006207">
    <property type="term" value="P:'de novo' pyrimidine nucleobase biosynthetic process"/>
    <property type="evidence" value="ECO:0007669"/>
    <property type="project" value="InterPro"/>
</dbReference>
<evidence type="ECO:0000259" key="4">
    <source>
        <dbReference type="Pfam" id="PF01948"/>
    </source>
</evidence>
<dbReference type="AlphaFoldDB" id="A0A9D1FC80"/>
<dbReference type="SUPFAM" id="SSF54893">
    <property type="entry name" value="Aspartate carbamoyltransferase, Regulatory-chain, N-terminal domain"/>
    <property type="match status" value="1"/>
</dbReference>
<gene>
    <name evidence="6" type="ORF">IAC18_02000</name>
</gene>
<feature type="domain" description="Aspartate carbamoyltransferase regulatory subunit N-terminal" evidence="4">
    <location>
        <begin position="1"/>
        <end position="89"/>
    </location>
</feature>
<feature type="domain" description="Aspartate carbamoyltransferase regulatory subunit C-terminal" evidence="5">
    <location>
        <begin position="94"/>
        <end position="136"/>
    </location>
</feature>
<evidence type="ECO:0000313" key="7">
    <source>
        <dbReference type="Proteomes" id="UP000824001"/>
    </source>
</evidence>
<dbReference type="InterPro" id="IPR036793">
    <property type="entry name" value="Asp_carbatrfase_reg_N_sf"/>
</dbReference>
<sequence>MNIDSIKNGLVIDHIRAGGAMDLYRLLHLGDMDCTVAIIKNAPSRKLGRKDIIKIDSDRDIDLGVIGFVDPDATINVIREGRLVSKRKLDLPERIVNVLKCRNPRCITTVEPGLDQVFFLSDRDTHTYRCLYCEARAELNKK</sequence>
<dbReference type="PANTHER" id="PTHR35805:SF1">
    <property type="entry name" value="ASPARTATE CARBAMOYLTRANSFERASE REGULATORY CHAIN"/>
    <property type="match status" value="1"/>
</dbReference>
<keyword evidence="3" id="KW-0665">Pyrimidine biosynthesis</keyword>
<dbReference type="GO" id="GO:0009347">
    <property type="term" value="C:aspartate carbamoyltransferase complex"/>
    <property type="evidence" value="ECO:0007669"/>
    <property type="project" value="InterPro"/>
</dbReference>
<reference evidence="6" key="1">
    <citation type="submission" date="2020-10" db="EMBL/GenBank/DDBJ databases">
        <authorList>
            <person name="Gilroy R."/>
        </authorList>
    </citation>
    <scope>NUCLEOTIDE SEQUENCE</scope>
    <source>
        <strain evidence="6">ChiHjej10B9-9673</strain>
    </source>
</reference>
<reference evidence="6" key="2">
    <citation type="journal article" date="2021" name="PeerJ">
        <title>Extensive microbial diversity within the chicken gut microbiome revealed by metagenomics and culture.</title>
        <authorList>
            <person name="Gilroy R."/>
            <person name="Ravi A."/>
            <person name="Getino M."/>
            <person name="Pursley I."/>
            <person name="Horton D.L."/>
            <person name="Alikhan N.F."/>
            <person name="Baker D."/>
            <person name="Gharbi K."/>
            <person name="Hall N."/>
            <person name="Watson M."/>
            <person name="Adriaenssens E.M."/>
            <person name="Foster-Nyarko E."/>
            <person name="Jarju S."/>
            <person name="Secka A."/>
            <person name="Antonio M."/>
            <person name="Oren A."/>
            <person name="Chaudhuri R.R."/>
            <person name="La Ragione R."/>
            <person name="Hildebrand F."/>
            <person name="Pallen M.J."/>
        </authorList>
    </citation>
    <scope>NUCLEOTIDE SEQUENCE</scope>
    <source>
        <strain evidence="6">ChiHjej10B9-9673</strain>
    </source>
</reference>
<evidence type="ECO:0000256" key="3">
    <source>
        <dbReference type="ARBA" id="ARBA00022975"/>
    </source>
</evidence>
<keyword evidence="1" id="KW-0479">Metal-binding</keyword>
<dbReference type="GO" id="GO:0006221">
    <property type="term" value="P:pyrimidine nucleotide biosynthetic process"/>
    <property type="evidence" value="ECO:0007669"/>
    <property type="project" value="UniProtKB-KW"/>
</dbReference>
<dbReference type="InterPro" id="IPR002801">
    <property type="entry name" value="Asp_carbamoylTrfase_reg"/>
</dbReference>
<dbReference type="Proteomes" id="UP000824001">
    <property type="component" value="Unassembled WGS sequence"/>
</dbReference>
<keyword evidence="2" id="KW-0862">Zinc</keyword>
<dbReference type="EMBL" id="DVJK01000057">
    <property type="protein sequence ID" value="HIS66314.1"/>
    <property type="molecule type" value="Genomic_DNA"/>
</dbReference>
<dbReference type="InterPro" id="IPR020545">
    <property type="entry name" value="Asp_carbamoyltransf_reg_N"/>
</dbReference>
<dbReference type="Gene3D" id="3.30.70.140">
    <property type="entry name" value="Aspartate carbamoyltransferase regulatory subunit, N-terminal domain"/>
    <property type="match status" value="1"/>
</dbReference>
<accession>A0A9D1FC80</accession>
<dbReference type="Gene3D" id="2.30.30.20">
    <property type="entry name" value="Aspartate carbamoyltransferase regulatory subunit, C-terminal domain"/>
    <property type="match status" value="1"/>
</dbReference>
<dbReference type="InterPro" id="IPR036792">
    <property type="entry name" value="Asp_carbatrfase_reg_C_sf"/>
</dbReference>
<name>A0A9D1FC80_9FIRM</name>
<dbReference type="Pfam" id="PF01948">
    <property type="entry name" value="PyrI"/>
    <property type="match status" value="1"/>
</dbReference>
<protein>
    <submittedName>
        <fullName evidence="6">Aspartate carbamoyltransferase regulatory subunit</fullName>
    </submittedName>
</protein>
<evidence type="ECO:0000313" key="6">
    <source>
        <dbReference type="EMBL" id="HIS66314.1"/>
    </source>
</evidence>
<dbReference type="SUPFAM" id="SSF57825">
    <property type="entry name" value="Aspartate carbamoyltransferase, Regulatory-chain, C-terminal domain"/>
    <property type="match status" value="1"/>
</dbReference>
<evidence type="ECO:0000256" key="1">
    <source>
        <dbReference type="ARBA" id="ARBA00022723"/>
    </source>
</evidence>
<dbReference type="NCBIfam" id="NF002063">
    <property type="entry name" value="PRK00893.1-3"/>
    <property type="match status" value="1"/>
</dbReference>
<dbReference type="GO" id="GO:0046872">
    <property type="term" value="F:metal ion binding"/>
    <property type="evidence" value="ECO:0007669"/>
    <property type="project" value="UniProtKB-KW"/>
</dbReference>
<comment type="caution">
    <text evidence="6">The sequence shown here is derived from an EMBL/GenBank/DDBJ whole genome shotgun (WGS) entry which is preliminary data.</text>
</comment>
<proteinExistence type="predicted"/>
<organism evidence="6 7">
    <name type="scientific">Candidatus Scatomorpha merdipullorum</name>
    <dbReference type="NCBI Taxonomy" id="2840927"/>
    <lineage>
        <taxon>Bacteria</taxon>
        <taxon>Bacillati</taxon>
        <taxon>Bacillota</taxon>
        <taxon>Clostridia</taxon>
        <taxon>Eubacteriales</taxon>
        <taxon>Candidatus Scatomorpha</taxon>
    </lineage>
</organism>
<dbReference type="InterPro" id="IPR020542">
    <property type="entry name" value="Asp_carbamoyltrfase_reg_C"/>
</dbReference>
<dbReference type="PANTHER" id="PTHR35805">
    <property type="entry name" value="ASPARTATE CARBAMOYLTRANSFERASE REGULATORY CHAIN"/>
    <property type="match status" value="1"/>
</dbReference>